<dbReference type="RefSeq" id="WP_093043812.1">
    <property type="nucleotide sequence ID" value="NZ_FNQR01000004.1"/>
</dbReference>
<keyword evidence="1" id="KW-0175">Coiled coil</keyword>
<gene>
    <name evidence="2" type="ORF">SAMN05421743_104215</name>
</gene>
<dbReference type="AlphaFoldDB" id="A0A1H4AVI8"/>
<dbReference type="OrthoDB" id="2972095at2"/>
<protein>
    <submittedName>
        <fullName evidence="2">Uncharacterized protein</fullName>
    </submittedName>
</protein>
<proteinExistence type="predicted"/>
<organism evidence="2 3">
    <name type="scientific">Thalassobacillus cyri</name>
    <dbReference type="NCBI Taxonomy" id="571932"/>
    <lineage>
        <taxon>Bacteria</taxon>
        <taxon>Bacillati</taxon>
        <taxon>Bacillota</taxon>
        <taxon>Bacilli</taxon>
        <taxon>Bacillales</taxon>
        <taxon>Bacillaceae</taxon>
        <taxon>Thalassobacillus</taxon>
    </lineage>
</organism>
<name>A0A1H4AVI8_9BACI</name>
<evidence type="ECO:0000256" key="1">
    <source>
        <dbReference type="SAM" id="Coils"/>
    </source>
</evidence>
<reference evidence="2 3" key="1">
    <citation type="submission" date="2016-10" db="EMBL/GenBank/DDBJ databases">
        <authorList>
            <person name="de Groot N.N."/>
        </authorList>
    </citation>
    <scope>NUCLEOTIDE SEQUENCE [LARGE SCALE GENOMIC DNA]</scope>
    <source>
        <strain evidence="2 3">CCM7597</strain>
    </source>
</reference>
<feature type="coiled-coil region" evidence="1">
    <location>
        <begin position="9"/>
        <end position="36"/>
    </location>
</feature>
<accession>A0A1H4AVI8</accession>
<evidence type="ECO:0000313" key="3">
    <source>
        <dbReference type="Proteomes" id="UP000198584"/>
    </source>
</evidence>
<dbReference type="Proteomes" id="UP000198584">
    <property type="component" value="Unassembled WGS sequence"/>
</dbReference>
<evidence type="ECO:0000313" key="2">
    <source>
        <dbReference type="EMBL" id="SEA39864.1"/>
    </source>
</evidence>
<keyword evidence="3" id="KW-1185">Reference proteome</keyword>
<sequence>MTTYVNQEYQELYHKLKQQEKTIAQLVEIIAATNKRIYDLDRRQLGFEHRLLVREHSLQMTSTTFRSPPNAE</sequence>
<dbReference type="EMBL" id="FNQR01000004">
    <property type="protein sequence ID" value="SEA39864.1"/>
    <property type="molecule type" value="Genomic_DNA"/>
</dbReference>